<evidence type="ECO:0000313" key="1">
    <source>
        <dbReference type="EMBL" id="EER43451.1"/>
    </source>
</evidence>
<sequence length="103" mass="11439">MSREVERMRRQGDASAAFDDDGCDGCDGFFDGLVQNVRGWRLVIGGLGPDLASFLGNGREWNGDRSRARHPKTRAGFAKTIMIPGNTIQSLIMPVWWTPDVEK</sequence>
<name>C6H7S0_AJECH</name>
<dbReference type="EMBL" id="GG692420">
    <property type="protein sequence ID" value="EER43451.1"/>
    <property type="molecule type" value="Genomic_DNA"/>
</dbReference>
<accession>C6H7S0</accession>
<reference evidence="2" key="1">
    <citation type="submission" date="2009-05" db="EMBL/GenBank/DDBJ databases">
        <title>The genome sequence of Ajellomyces capsulatus strain H143.</title>
        <authorList>
            <person name="Champion M."/>
            <person name="Cuomo C.A."/>
            <person name="Ma L.-J."/>
            <person name="Henn M.R."/>
            <person name="Sil A."/>
            <person name="Goldman B."/>
            <person name="Young S.K."/>
            <person name="Kodira C.D."/>
            <person name="Zeng Q."/>
            <person name="Koehrsen M."/>
            <person name="Alvarado L."/>
            <person name="Berlin A.M."/>
            <person name="Borenstein D."/>
            <person name="Chen Z."/>
            <person name="Engels R."/>
            <person name="Freedman E."/>
            <person name="Gellesch M."/>
            <person name="Goldberg J."/>
            <person name="Griggs A."/>
            <person name="Gujja S."/>
            <person name="Heiman D.I."/>
            <person name="Hepburn T.A."/>
            <person name="Howarth C."/>
            <person name="Jen D."/>
            <person name="Larson L."/>
            <person name="Lewis B."/>
            <person name="Mehta T."/>
            <person name="Park D."/>
            <person name="Pearson M."/>
            <person name="Roberts A."/>
            <person name="Saif S."/>
            <person name="Shea T.D."/>
            <person name="Shenoy N."/>
            <person name="Sisk P."/>
            <person name="Stolte C."/>
            <person name="Sykes S."/>
            <person name="Walk T."/>
            <person name="White J."/>
            <person name="Yandava C."/>
            <person name="Klein B."/>
            <person name="McEwen J.G."/>
            <person name="Puccia R."/>
            <person name="Goldman G.H."/>
            <person name="Felipe M.S."/>
            <person name="Nino-Vega G."/>
            <person name="San-Blas G."/>
            <person name="Taylor J.W."/>
            <person name="Mendoza L."/>
            <person name="Galagan J.E."/>
            <person name="Nusbaum C."/>
            <person name="Birren B.W."/>
        </authorList>
    </citation>
    <scope>NUCLEOTIDE SEQUENCE [LARGE SCALE GENOMIC DNA]</scope>
    <source>
        <strain evidence="2">H143</strain>
    </source>
</reference>
<organism evidence="1 2">
    <name type="scientific">Ajellomyces capsulatus (strain H143)</name>
    <name type="common">Darling's disease fungus</name>
    <name type="synonym">Histoplasma capsulatum</name>
    <dbReference type="NCBI Taxonomy" id="544712"/>
    <lineage>
        <taxon>Eukaryota</taxon>
        <taxon>Fungi</taxon>
        <taxon>Dikarya</taxon>
        <taxon>Ascomycota</taxon>
        <taxon>Pezizomycotina</taxon>
        <taxon>Eurotiomycetes</taxon>
        <taxon>Eurotiomycetidae</taxon>
        <taxon>Onygenales</taxon>
        <taxon>Ajellomycetaceae</taxon>
        <taxon>Histoplasma</taxon>
    </lineage>
</organism>
<gene>
    <name evidence="1" type="ORF">HCDG_01481</name>
</gene>
<dbReference type="HOGENOM" id="CLU_2262989_0_0_1"/>
<proteinExistence type="predicted"/>
<evidence type="ECO:0000313" key="2">
    <source>
        <dbReference type="Proteomes" id="UP000002624"/>
    </source>
</evidence>
<dbReference type="Proteomes" id="UP000002624">
    <property type="component" value="Unassembled WGS sequence"/>
</dbReference>
<protein>
    <submittedName>
        <fullName evidence="1">Uncharacterized protein</fullName>
    </submittedName>
</protein>
<dbReference type="VEuPathDB" id="FungiDB:HCDG_01481"/>
<dbReference type="AlphaFoldDB" id="C6H7S0"/>